<keyword evidence="6 7" id="KW-0472">Membrane</keyword>
<evidence type="ECO:0000256" key="6">
    <source>
        <dbReference type="ARBA" id="ARBA00023136"/>
    </source>
</evidence>
<keyword evidence="4 7" id="KW-0812">Transmembrane</keyword>
<comment type="similarity">
    <text evidence="7">Belongs to the binding-protein-dependent transport system permease family.</text>
</comment>
<keyword evidence="5 7" id="KW-1133">Transmembrane helix</keyword>
<evidence type="ECO:0000259" key="8">
    <source>
        <dbReference type="PROSITE" id="PS50928"/>
    </source>
</evidence>
<comment type="subcellular location">
    <subcellularLocation>
        <location evidence="1 7">Cell membrane</location>
        <topology evidence="1 7">Multi-pass membrane protein</topology>
    </subcellularLocation>
</comment>
<dbReference type="CDD" id="cd06261">
    <property type="entry name" value="TM_PBP2"/>
    <property type="match status" value="1"/>
</dbReference>
<keyword evidence="10" id="KW-1185">Reference proteome</keyword>
<evidence type="ECO:0000256" key="4">
    <source>
        <dbReference type="ARBA" id="ARBA00022692"/>
    </source>
</evidence>
<dbReference type="Pfam" id="PF00528">
    <property type="entry name" value="BPD_transp_1"/>
    <property type="match status" value="1"/>
</dbReference>
<dbReference type="SUPFAM" id="SSF161098">
    <property type="entry name" value="MetI-like"/>
    <property type="match status" value="1"/>
</dbReference>
<proteinExistence type="inferred from homology"/>
<evidence type="ECO:0000256" key="2">
    <source>
        <dbReference type="ARBA" id="ARBA00022448"/>
    </source>
</evidence>
<name>A0ABV9WBD7_9ACTN</name>
<accession>A0ABV9WBD7</accession>
<evidence type="ECO:0000256" key="7">
    <source>
        <dbReference type="RuleBase" id="RU363032"/>
    </source>
</evidence>
<dbReference type="Proteomes" id="UP001595912">
    <property type="component" value="Unassembled WGS sequence"/>
</dbReference>
<dbReference type="PANTHER" id="PTHR43227:SF8">
    <property type="entry name" value="DIACETYLCHITOBIOSE UPTAKE SYSTEM PERMEASE PROTEIN DASB"/>
    <property type="match status" value="1"/>
</dbReference>
<gene>
    <name evidence="9" type="ORF">ACFPIJ_50280</name>
</gene>
<dbReference type="InterPro" id="IPR035906">
    <property type="entry name" value="MetI-like_sf"/>
</dbReference>
<feature type="domain" description="ABC transmembrane type-1" evidence="8">
    <location>
        <begin position="79"/>
        <end position="292"/>
    </location>
</feature>
<dbReference type="PANTHER" id="PTHR43227">
    <property type="entry name" value="BLL4140 PROTEIN"/>
    <property type="match status" value="1"/>
</dbReference>
<feature type="transmembrane region" description="Helical" evidence="7">
    <location>
        <begin position="218"/>
        <end position="238"/>
    </location>
</feature>
<evidence type="ECO:0000256" key="1">
    <source>
        <dbReference type="ARBA" id="ARBA00004651"/>
    </source>
</evidence>
<feature type="transmembrane region" description="Helical" evidence="7">
    <location>
        <begin position="82"/>
        <end position="106"/>
    </location>
</feature>
<evidence type="ECO:0000313" key="10">
    <source>
        <dbReference type="Proteomes" id="UP001595912"/>
    </source>
</evidence>
<reference evidence="10" key="1">
    <citation type="journal article" date="2019" name="Int. J. Syst. Evol. Microbiol.">
        <title>The Global Catalogue of Microorganisms (GCM) 10K type strain sequencing project: providing services to taxonomists for standard genome sequencing and annotation.</title>
        <authorList>
            <consortium name="The Broad Institute Genomics Platform"/>
            <consortium name="The Broad Institute Genome Sequencing Center for Infectious Disease"/>
            <person name="Wu L."/>
            <person name="Ma J."/>
        </authorList>
    </citation>
    <scope>NUCLEOTIDE SEQUENCE [LARGE SCALE GENOMIC DNA]</scope>
    <source>
        <strain evidence="10">CGMCC 4.7152</strain>
    </source>
</reference>
<evidence type="ECO:0000256" key="3">
    <source>
        <dbReference type="ARBA" id="ARBA00022475"/>
    </source>
</evidence>
<evidence type="ECO:0000256" key="5">
    <source>
        <dbReference type="ARBA" id="ARBA00022989"/>
    </source>
</evidence>
<dbReference type="EMBL" id="JBHSIU010000086">
    <property type="protein sequence ID" value="MFC5006000.1"/>
    <property type="molecule type" value="Genomic_DNA"/>
</dbReference>
<comment type="caution">
    <text evidence="9">The sequence shown here is derived from an EMBL/GenBank/DDBJ whole genome shotgun (WGS) entry which is preliminary data.</text>
</comment>
<dbReference type="PROSITE" id="PS50928">
    <property type="entry name" value="ABC_TM1"/>
    <property type="match status" value="1"/>
</dbReference>
<feature type="transmembrane region" description="Helical" evidence="7">
    <location>
        <begin position="118"/>
        <end position="139"/>
    </location>
</feature>
<organism evidence="9 10">
    <name type="scientific">Dactylosporangium cerinum</name>
    <dbReference type="NCBI Taxonomy" id="1434730"/>
    <lineage>
        <taxon>Bacteria</taxon>
        <taxon>Bacillati</taxon>
        <taxon>Actinomycetota</taxon>
        <taxon>Actinomycetes</taxon>
        <taxon>Micromonosporales</taxon>
        <taxon>Micromonosporaceae</taxon>
        <taxon>Dactylosporangium</taxon>
    </lineage>
</organism>
<dbReference type="InterPro" id="IPR000515">
    <property type="entry name" value="MetI-like"/>
</dbReference>
<feature type="transmembrane region" description="Helical" evidence="7">
    <location>
        <begin position="274"/>
        <end position="296"/>
    </location>
</feature>
<dbReference type="InterPro" id="IPR050809">
    <property type="entry name" value="UgpAE/MalFG_permease"/>
</dbReference>
<keyword evidence="3" id="KW-1003">Cell membrane</keyword>
<evidence type="ECO:0000313" key="9">
    <source>
        <dbReference type="EMBL" id="MFC5006000.1"/>
    </source>
</evidence>
<keyword evidence="2 7" id="KW-0813">Transport</keyword>
<sequence length="305" mass="33395">MTRRPTRTAPTRVPYAFLSPAIVLFAVFMVVPIGYTVYLSLRRVKVSGLGLGAAARSESFAGLANYRAVLDDDEFWRSAVRVLIYGGLLVPTMLGLALLFALLLDLPRARARRFSRIAIFLPYAVPAVIASLMWGFIYLPSVGPGQWLLVQAGGDPVNLLGPTSIYFSIANIAVWGGTGFNMIVLYTALRAVPTEMYEAARLDGATEAQIAWRIKIPMLTPALIMTFVFSLIATLQVFSEPTTLRPLTNALPSNWTPLMKIYQDAFARDDIHSAAAASVVLALVTLVFSFGFLQLVQRRAFGSEQ</sequence>
<feature type="transmembrane region" description="Helical" evidence="7">
    <location>
        <begin position="21"/>
        <end position="41"/>
    </location>
</feature>
<feature type="transmembrane region" description="Helical" evidence="7">
    <location>
        <begin position="165"/>
        <end position="189"/>
    </location>
</feature>
<dbReference type="RefSeq" id="WP_380126577.1">
    <property type="nucleotide sequence ID" value="NZ_JBHSIU010000086.1"/>
</dbReference>
<protein>
    <submittedName>
        <fullName evidence="9">Carbohydrate ABC transporter permease</fullName>
    </submittedName>
</protein>
<dbReference type="Gene3D" id="1.10.3720.10">
    <property type="entry name" value="MetI-like"/>
    <property type="match status" value="1"/>
</dbReference>